<evidence type="ECO:0000313" key="3">
    <source>
        <dbReference type="Proteomes" id="UP000076078"/>
    </source>
</evidence>
<gene>
    <name evidence="2" type="ORF">DLAC_05953</name>
</gene>
<evidence type="ECO:0000256" key="1">
    <source>
        <dbReference type="SAM" id="Phobius"/>
    </source>
</evidence>
<evidence type="ECO:0000313" key="2">
    <source>
        <dbReference type="EMBL" id="KYQ93289.1"/>
    </source>
</evidence>
<name>A0A151ZHA5_TIELA</name>
<dbReference type="InParanoid" id="A0A151ZHA5"/>
<proteinExistence type="predicted"/>
<sequence>MKLINRLTYIPTLKILGYLIFYYVNTMEFGKIYNRLTLVCQDWRDYISKMPYCHRHQLTVYNSKSLLKSTHNRKYTVSLNSSTLDLLRNNNRFLPFIDKLYLSDFILKLLKKPNQNNIQTISTKNDTSQPKTILETLESLFYKRNNIFQYLFGSPDFDLKYEFKVLKTLVFTFGMDMDFSDYVSIFRKYIVKTIQVESNSPGIPYKRIRNLECCLEISSLSKLILREISIHQDSLVFLTGEKSNITHLSLESLNIYDIDIRINAFDIFENMIGNKSIQTLRIRSSPRVNIKIHSVIEYLNSSTTIKELKMDIGIMVLNENSFPYIPITNQSLQLLELESASTYQFYQLWIQKSGFRELSIQGTFDPCHFEYHHMSYLTSLNLFIKDHHSLIQPILEIVKLNSRILHTLVISCKPMKRGYQSADSKTSDSNILLQDLLQPLQCNTSLTNLTLKASVKQSSLISFFLMSHVSIRHLFIDTIIDCNYIDMLPSLCQNRSLNSLVIDKKQFSLHISVEKRKKKTSVSLNPIQFKRVLI</sequence>
<comment type="caution">
    <text evidence="2">The sequence shown here is derived from an EMBL/GenBank/DDBJ whole genome shotgun (WGS) entry which is preliminary data.</text>
</comment>
<dbReference type="Proteomes" id="UP000076078">
    <property type="component" value="Unassembled WGS sequence"/>
</dbReference>
<protein>
    <submittedName>
        <fullName evidence="2">Uncharacterized protein</fullName>
    </submittedName>
</protein>
<keyword evidence="1" id="KW-0472">Membrane</keyword>
<organism evidence="2 3">
    <name type="scientific">Tieghemostelium lacteum</name>
    <name type="common">Slime mold</name>
    <name type="synonym">Dictyostelium lacteum</name>
    <dbReference type="NCBI Taxonomy" id="361077"/>
    <lineage>
        <taxon>Eukaryota</taxon>
        <taxon>Amoebozoa</taxon>
        <taxon>Evosea</taxon>
        <taxon>Eumycetozoa</taxon>
        <taxon>Dictyostelia</taxon>
        <taxon>Dictyosteliales</taxon>
        <taxon>Raperosteliaceae</taxon>
        <taxon>Tieghemostelium</taxon>
    </lineage>
</organism>
<keyword evidence="3" id="KW-1185">Reference proteome</keyword>
<keyword evidence="1" id="KW-1133">Transmembrane helix</keyword>
<feature type="transmembrane region" description="Helical" evidence="1">
    <location>
        <begin position="7"/>
        <end position="24"/>
    </location>
</feature>
<accession>A0A151ZHA5</accession>
<reference evidence="2 3" key="1">
    <citation type="submission" date="2015-12" db="EMBL/GenBank/DDBJ databases">
        <title>Dictyostelia acquired genes for synthesis and detection of signals that induce cell-type specialization by lateral gene transfer from prokaryotes.</title>
        <authorList>
            <person name="Gloeckner G."/>
            <person name="Schaap P."/>
        </authorList>
    </citation>
    <scope>NUCLEOTIDE SEQUENCE [LARGE SCALE GENOMIC DNA]</scope>
    <source>
        <strain evidence="2 3">TK</strain>
    </source>
</reference>
<dbReference type="AlphaFoldDB" id="A0A151ZHA5"/>
<keyword evidence="1" id="KW-0812">Transmembrane</keyword>
<dbReference type="EMBL" id="LODT01000028">
    <property type="protein sequence ID" value="KYQ93289.1"/>
    <property type="molecule type" value="Genomic_DNA"/>
</dbReference>